<evidence type="ECO:0000313" key="3">
    <source>
        <dbReference type="Proteomes" id="UP000051783"/>
    </source>
</evidence>
<keyword evidence="1" id="KW-0472">Membrane</keyword>
<gene>
    <name evidence="2" type="ORF">IV64_GL001774</name>
</gene>
<name>A0A0R2MRU8_9LACO</name>
<dbReference type="AlphaFoldDB" id="A0A0R2MRU8"/>
<proteinExistence type="predicted"/>
<accession>A0A0R2MRU8</accession>
<evidence type="ECO:0000313" key="2">
    <source>
        <dbReference type="EMBL" id="KRO14928.1"/>
    </source>
</evidence>
<dbReference type="EMBL" id="JQCL01000001">
    <property type="protein sequence ID" value="KRO14928.1"/>
    <property type="molecule type" value="Genomic_DNA"/>
</dbReference>
<feature type="transmembrane region" description="Helical" evidence="1">
    <location>
        <begin position="18"/>
        <end position="38"/>
    </location>
</feature>
<dbReference type="PATRIC" id="fig|942150.3.peg.1845"/>
<keyword evidence="1" id="KW-0812">Transmembrane</keyword>
<organism evidence="2 3">
    <name type="scientific">Lactiplantibacillus xiangfangensis</name>
    <dbReference type="NCBI Taxonomy" id="942150"/>
    <lineage>
        <taxon>Bacteria</taxon>
        <taxon>Bacillati</taxon>
        <taxon>Bacillota</taxon>
        <taxon>Bacilli</taxon>
        <taxon>Lactobacillales</taxon>
        <taxon>Lactobacillaceae</taxon>
        <taxon>Lactiplantibacillus</taxon>
    </lineage>
</organism>
<keyword evidence="3" id="KW-1185">Reference proteome</keyword>
<comment type="caution">
    <text evidence="2">The sequence shown here is derived from an EMBL/GenBank/DDBJ whole genome shotgun (WGS) entry which is preliminary data.</text>
</comment>
<evidence type="ECO:0000256" key="1">
    <source>
        <dbReference type="SAM" id="Phobius"/>
    </source>
</evidence>
<dbReference type="Proteomes" id="UP000051783">
    <property type="component" value="Unassembled WGS sequence"/>
</dbReference>
<protein>
    <submittedName>
        <fullName evidence="2">Uncharacterized protein</fullName>
    </submittedName>
</protein>
<reference evidence="2 3" key="1">
    <citation type="journal article" date="2015" name="Genome Announc.">
        <title>Expanding the biotechnology potential of lactobacilli through comparative genomics of 213 strains and associated genera.</title>
        <authorList>
            <person name="Sun Z."/>
            <person name="Harris H.M."/>
            <person name="McCann A."/>
            <person name="Guo C."/>
            <person name="Argimon S."/>
            <person name="Zhang W."/>
            <person name="Yang X."/>
            <person name="Jeffery I.B."/>
            <person name="Cooney J.C."/>
            <person name="Kagawa T.F."/>
            <person name="Liu W."/>
            <person name="Song Y."/>
            <person name="Salvetti E."/>
            <person name="Wrobel A."/>
            <person name="Rasinkangas P."/>
            <person name="Parkhill J."/>
            <person name="Rea M.C."/>
            <person name="O'Sullivan O."/>
            <person name="Ritari J."/>
            <person name="Douillard F.P."/>
            <person name="Paul Ross R."/>
            <person name="Yang R."/>
            <person name="Briner A.E."/>
            <person name="Felis G.E."/>
            <person name="de Vos W.M."/>
            <person name="Barrangou R."/>
            <person name="Klaenhammer T.R."/>
            <person name="Caufield P.W."/>
            <person name="Cui Y."/>
            <person name="Zhang H."/>
            <person name="O'Toole P.W."/>
        </authorList>
    </citation>
    <scope>NUCLEOTIDE SEQUENCE [LARGE SCALE GENOMIC DNA]</scope>
    <source>
        <strain evidence="2 3">LMG 26013</strain>
    </source>
</reference>
<sequence length="148" mass="16805">MYLVTAPPTGPFTFKWTLFNILLTASYSLFYPVLIYLFPHFKKPRLVLTSVGTKALRQGIQDDRDSGRGYRNSINPVASRERLLMEKETKDGLMTLELSFFIQGGLLLVAIPVLVGALLFHLIKKHTKNGSKNHQSKIELVVRLFNLN</sequence>
<feature type="transmembrane region" description="Helical" evidence="1">
    <location>
        <begin position="100"/>
        <end position="123"/>
    </location>
</feature>
<keyword evidence="1" id="KW-1133">Transmembrane helix</keyword>